<dbReference type="EMBL" id="JNFP01000110">
    <property type="protein sequence ID" value="KIA59519.1"/>
    <property type="molecule type" value="Genomic_DNA"/>
</dbReference>
<reference evidence="1 2" key="1">
    <citation type="journal article" date="2014" name="Int. J. Syst. Evol. Microbiol.">
        <title>Nocardia vulneris sp. nov., isolated from wounds of human patients in North America.</title>
        <authorList>
            <person name="Lasker B.A."/>
            <person name="Bell M."/>
            <person name="Klenk H.P."/>
            <person name="Sproer C."/>
            <person name="Schumann C."/>
            <person name="Schumann P."/>
            <person name="Brown J.M."/>
        </authorList>
    </citation>
    <scope>NUCLEOTIDE SEQUENCE [LARGE SCALE GENOMIC DNA]</scope>
    <source>
        <strain evidence="1 2">W9851</strain>
    </source>
</reference>
<proteinExistence type="predicted"/>
<sequence>MTEWRALTDEEIVDLATRLRSVQWSWRLADAAELAAEFGWKVVLAKPEWAMLDTGFGMGSGRIAGSDGAAEYITAKVAGPAADDAAGHAQSRDAFARMGAALTGALGDPTDRKPGASPEIRWAGAETTVVLKDVETAVQLSLIDNAKLALRDQAVELEGQEL</sequence>
<dbReference type="RefSeq" id="WP_043683161.1">
    <property type="nucleotide sequence ID" value="NZ_BDCI01000024.1"/>
</dbReference>
<name>A0ABR4Z2Y9_9NOCA</name>
<keyword evidence="2" id="KW-1185">Reference proteome</keyword>
<gene>
    <name evidence="1" type="ORF">FG87_42420</name>
</gene>
<dbReference type="Pfam" id="PF19818">
    <property type="entry name" value="DUF6301"/>
    <property type="match status" value="1"/>
</dbReference>
<dbReference type="InterPro" id="IPR046268">
    <property type="entry name" value="DUF6301"/>
</dbReference>
<evidence type="ECO:0000313" key="2">
    <source>
        <dbReference type="Proteomes" id="UP000031364"/>
    </source>
</evidence>
<dbReference type="Proteomes" id="UP000031364">
    <property type="component" value="Unassembled WGS sequence"/>
</dbReference>
<evidence type="ECO:0000313" key="1">
    <source>
        <dbReference type="EMBL" id="KIA59519.1"/>
    </source>
</evidence>
<accession>A0ABR4Z2Y9</accession>
<organism evidence="1 2">
    <name type="scientific">Nocardia vulneris</name>
    <dbReference type="NCBI Taxonomy" id="1141657"/>
    <lineage>
        <taxon>Bacteria</taxon>
        <taxon>Bacillati</taxon>
        <taxon>Actinomycetota</taxon>
        <taxon>Actinomycetes</taxon>
        <taxon>Mycobacteriales</taxon>
        <taxon>Nocardiaceae</taxon>
        <taxon>Nocardia</taxon>
    </lineage>
</organism>
<protein>
    <submittedName>
        <fullName evidence="1">Uncharacterized protein</fullName>
    </submittedName>
</protein>
<comment type="caution">
    <text evidence="1">The sequence shown here is derived from an EMBL/GenBank/DDBJ whole genome shotgun (WGS) entry which is preliminary data.</text>
</comment>